<evidence type="ECO:0000313" key="2">
    <source>
        <dbReference type="Proteomes" id="UP001439875"/>
    </source>
</evidence>
<accession>A0ACC6SAI8</accession>
<gene>
    <name evidence="1" type="ORF">WMO40_09870</name>
</gene>
<protein>
    <submittedName>
        <fullName evidence="1">Uncharacterized protein</fullName>
    </submittedName>
</protein>
<dbReference type="EMBL" id="JBBMEW010000006">
    <property type="protein sequence ID" value="MEQ2527009.1"/>
    <property type="molecule type" value="Genomic_DNA"/>
</dbReference>
<comment type="caution">
    <text evidence="1">The sequence shown here is derived from an EMBL/GenBank/DDBJ whole genome shotgun (WGS) entry which is preliminary data.</text>
</comment>
<proteinExistence type="predicted"/>
<name>A0ACC6SAI8_9BACI</name>
<dbReference type="Proteomes" id="UP001439875">
    <property type="component" value="Unassembled WGS sequence"/>
</dbReference>
<reference evidence="1" key="1">
    <citation type="submission" date="2024-03" db="EMBL/GenBank/DDBJ databases">
        <title>Human intestinal bacterial collection.</title>
        <authorList>
            <person name="Pauvert C."/>
            <person name="Hitch T.C.A."/>
            <person name="Clavel T."/>
        </authorList>
    </citation>
    <scope>NUCLEOTIDE SEQUENCE</scope>
    <source>
        <strain evidence="1">CLA-AA-H227</strain>
    </source>
</reference>
<keyword evidence="2" id="KW-1185">Reference proteome</keyword>
<sequence length="53" mass="6117">MKKDPTKDFVYFYDEQGTDQVSEQIMNAYNSGVIDQPDGQFDMSQFPTAEETE</sequence>
<evidence type="ECO:0000313" key="1">
    <source>
        <dbReference type="EMBL" id="MEQ2527009.1"/>
    </source>
</evidence>
<organism evidence="1 2">
    <name type="scientific">Robertmurraya yapensis</name>
    <name type="common">ex Hitch et al 2024</name>
    <dbReference type="NCBI Taxonomy" id="3133160"/>
    <lineage>
        <taxon>Bacteria</taxon>
        <taxon>Bacillati</taxon>
        <taxon>Bacillota</taxon>
        <taxon>Bacilli</taxon>
        <taxon>Bacillales</taxon>
        <taxon>Bacillaceae</taxon>
        <taxon>Robertmurraya</taxon>
    </lineage>
</organism>